<reference evidence="2" key="2">
    <citation type="journal article" name="Front. Microbiol.">
        <title>Degradative Capacity of Two Strains of Rhodonia placenta: From Phenotype to Genotype.</title>
        <authorList>
            <person name="Kolle M."/>
            <person name="Horta M.A.C."/>
            <person name="Nowrousian M."/>
            <person name="Ohm R.A."/>
            <person name="Benz J.P."/>
            <person name="Pilgard A."/>
        </authorList>
    </citation>
    <scope>NUCLEOTIDE SEQUENCE</scope>
    <source>
        <strain evidence="2">FPRL280</strain>
    </source>
</reference>
<organism evidence="2 3">
    <name type="scientific">Rhodonia placenta</name>
    <dbReference type="NCBI Taxonomy" id="104341"/>
    <lineage>
        <taxon>Eukaryota</taxon>
        <taxon>Fungi</taxon>
        <taxon>Dikarya</taxon>
        <taxon>Basidiomycota</taxon>
        <taxon>Agaricomycotina</taxon>
        <taxon>Agaricomycetes</taxon>
        <taxon>Polyporales</taxon>
        <taxon>Adustoporiaceae</taxon>
        <taxon>Rhodonia</taxon>
    </lineage>
</organism>
<evidence type="ECO:0000313" key="2">
    <source>
        <dbReference type="EMBL" id="KAF9821169.1"/>
    </source>
</evidence>
<protein>
    <submittedName>
        <fullName evidence="2">Uncharacterized protein</fullName>
    </submittedName>
</protein>
<sequence length="321" mass="34389">MARYPGLRGVKEPVSTAVRQPVKLSSYRDGTSIKVGKRDTFVLSAAPVKVGISVPCRCSKFGRGLMNVDLSPESTIRHLADDNQEPSRDTAPKSSSSADSISALADELAECTIHEYASNNGPMLDGTDVDDLCEGISSLTVSTDFDDLCDAFSMLAVVSELHKEMDELTDLFAKLTLSNEDIDTEMTLYDLDDYTDYSIDSGMTIPVKVLGKADSPPTLPRACVSLPSDLHAPPYTSSSLSTCSLPSISSSSSISRMPATPWVPTATFMDQFPAHIRLNPSAALGCGFVVVSVGLRQPTLTPPAAIFTTYRTDSQTTLDVD</sequence>
<comment type="caution">
    <text evidence="2">The sequence shown here is derived from an EMBL/GenBank/DDBJ whole genome shotgun (WGS) entry which is preliminary data.</text>
</comment>
<evidence type="ECO:0000256" key="1">
    <source>
        <dbReference type="SAM" id="MobiDB-lite"/>
    </source>
</evidence>
<reference evidence="2" key="1">
    <citation type="submission" date="2020-11" db="EMBL/GenBank/DDBJ databases">
        <authorList>
            <person name="Koelle M."/>
            <person name="Horta M.A.C."/>
            <person name="Nowrousian M."/>
            <person name="Ohm R.A."/>
            <person name="Benz P."/>
            <person name="Pilgard A."/>
        </authorList>
    </citation>
    <scope>NUCLEOTIDE SEQUENCE</scope>
    <source>
        <strain evidence="2">FPRL280</strain>
    </source>
</reference>
<dbReference type="AlphaFoldDB" id="A0A8H7PAW1"/>
<gene>
    <name evidence="2" type="ORF">IEO21_00777</name>
</gene>
<proteinExistence type="predicted"/>
<feature type="compositionally biased region" description="Basic and acidic residues" evidence="1">
    <location>
        <begin position="78"/>
        <end position="91"/>
    </location>
</feature>
<evidence type="ECO:0000313" key="3">
    <source>
        <dbReference type="Proteomes" id="UP000639403"/>
    </source>
</evidence>
<dbReference type="Proteomes" id="UP000639403">
    <property type="component" value="Unassembled WGS sequence"/>
</dbReference>
<name>A0A8H7PAW1_9APHY</name>
<feature type="region of interest" description="Disordered" evidence="1">
    <location>
        <begin position="78"/>
        <end position="99"/>
    </location>
</feature>
<dbReference type="EMBL" id="JADOXO010000005">
    <property type="protein sequence ID" value="KAF9821169.1"/>
    <property type="molecule type" value="Genomic_DNA"/>
</dbReference>
<accession>A0A8H7PAW1</accession>